<feature type="transmembrane region" description="Helical" evidence="6">
    <location>
        <begin position="363"/>
        <end position="384"/>
    </location>
</feature>
<keyword evidence="4 6" id="KW-0472">Membrane</keyword>
<protein>
    <recommendedName>
        <fullName evidence="7">Wntless-like transmembrane domain-containing protein</fullName>
    </recommendedName>
</protein>
<dbReference type="Proteomes" id="UP000751190">
    <property type="component" value="Unassembled WGS sequence"/>
</dbReference>
<evidence type="ECO:0000259" key="7">
    <source>
        <dbReference type="Pfam" id="PF06664"/>
    </source>
</evidence>
<keyword evidence="9" id="KW-1185">Reference proteome</keyword>
<dbReference type="InterPro" id="IPR040416">
    <property type="entry name" value="TMEM181"/>
</dbReference>
<evidence type="ECO:0000256" key="6">
    <source>
        <dbReference type="SAM" id="Phobius"/>
    </source>
</evidence>
<evidence type="ECO:0000256" key="1">
    <source>
        <dbReference type="ARBA" id="ARBA00004141"/>
    </source>
</evidence>
<accession>A0A8J5XJF8</accession>
<sequence length="460" mass="49973">MAPNLGCNYLYMAPAMMVVPLFVISIINTFVAGPPLETLVFDAQNAVSLAYMQTKVEDSRVAIAISPRAAMSHYFVFTCYVPEQWKAPADKPVPLSAAVKAWNGGAREASGEALLGSASHAGDASSEKREYGLQLLQPLAGFEHYEIDVRAGAPGTPAKLPRMEFRLTYVPPRFTRTQTAVRIFFCTVTLLLAGAFCVAGARLEGAGDPLQPWIALILLLLLGVNDPLYGYRVARLGSEQLEAGSTVVQIVFSAALFLFWLVMADGMQRASAKTCCGFYLPKAALVGAYAASACALFVKHGRLPDRLEVSSFASDDVVTTSLVAVLIVCLSLICVWLAFLVLRVTYHLGWKQVEYIYTDREKSFIGMTLVFISLWSCGLVYRALHGQRGSWLMLQLPFLALSNSYLVLLVNAFWPGVESSISASIAANTADDVGEAERAGGRASHKDRQGLLDDDDDEDE</sequence>
<feature type="transmembrane region" description="Helical" evidence="6">
    <location>
        <begin position="213"/>
        <end position="231"/>
    </location>
</feature>
<dbReference type="AlphaFoldDB" id="A0A8J5XJF8"/>
<proteinExistence type="predicted"/>
<comment type="caution">
    <text evidence="8">The sequence shown here is derived from an EMBL/GenBank/DDBJ whole genome shotgun (WGS) entry which is preliminary data.</text>
</comment>
<evidence type="ECO:0000256" key="5">
    <source>
        <dbReference type="SAM" id="MobiDB-lite"/>
    </source>
</evidence>
<feature type="transmembrane region" description="Helical" evidence="6">
    <location>
        <begin position="243"/>
        <end position="264"/>
    </location>
</feature>
<evidence type="ECO:0000256" key="3">
    <source>
        <dbReference type="ARBA" id="ARBA00022989"/>
    </source>
</evidence>
<comment type="subcellular location">
    <subcellularLocation>
        <location evidence="1">Membrane</location>
        <topology evidence="1">Multi-pass membrane protein</topology>
    </subcellularLocation>
</comment>
<evidence type="ECO:0000256" key="4">
    <source>
        <dbReference type="ARBA" id="ARBA00023136"/>
    </source>
</evidence>
<reference evidence="8" key="1">
    <citation type="submission" date="2021-05" db="EMBL/GenBank/DDBJ databases">
        <title>The genome of the haptophyte Pavlova lutheri (Diacronema luteri, Pavlovales) - a model for lipid biosynthesis in eukaryotic algae.</title>
        <authorList>
            <person name="Hulatt C.J."/>
            <person name="Posewitz M.C."/>
        </authorList>
    </citation>
    <scope>NUCLEOTIDE SEQUENCE</scope>
    <source>
        <strain evidence="8">NIVA-4/92</strain>
    </source>
</reference>
<evidence type="ECO:0000313" key="9">
    <source>
        <dbReference type="Proteomes" id="UP000751190"/>
    </source>
</evidence>
<dbReference type="Pfam" id="PF06664">
    <property type="entry name" value="WLS-like_TM"/>
    <property type="match status" value="1"/>
</dbReference>
<dbReference type="OrthoDB" id="10458043at2759"/>
<feature type="transmembrane region" description="Helical" evidence="6">
    <location>
        <begin position="9"/>
        <end position="31"/>
    </location>
</feature>
<evidence type="ECO:0000313" key="8">
    <source>
        <dbReference type="EMBL" id="KAG8465763.1"/>
    </source>
</evidence>
<dbReference type="PANTHER" id="PTHR31918">
    <property type="entry name" value="TRANSMEMBRANE PROTEIN 181"/>
    <property type="match status" value="1"/>
</dbReference>
<keyword evidence="2 6" id="KW-0812">Transmembrane</keyword>
<feature type="transmembrane region" description="Helical" evidence="6">
    <location>
        <begin position="396"/>
        <end position="414"/>
    </location>
</feature>
<organism evidence="8 9">
    <name type="scientific">Diacronema lutheri</name>
    <name type="common">Unicellular marine alga</name>
    <name type="synonym">Monochrysis lutheri</name>
    <dbReference type="NCBI Taxonomy" id="2081491"/>
    <lineage>
        <taxon>Eukaryota</taxon>
        <taxon>Haptista</taxon>
        <taxon>Haptophyta</taxon>
        <taxon>Pavlovophyceae</taxon>
        <taxon>Pavlovales</taxon>
        <taxon>Pavlovaceae</taxon>
        <taxon>Diacronema</taxon>
    </lineage>
</organism>
<dbReference type="GO" id="GO:0016020">
    <property type="term" value="C:membrane"/>
    <property type="evidence" value="ECO:0007669"/>
    <property type="project" value="UniProtKB-SubCell"/>
</dbReference>
<feature type="region of interest" description="Disordered" evidence="5">
    <location>
        <begin position="436"/>
        <end position="460"/>
    </location>
</feature>
<feature type="transmembrane region" description="Helical" evidence="6">
    <location>
        <begin position="318"/>
        <end position="342"/>
    </location>
</feature>
<gene>
    <name evidence="8" type="ORF">KFE25_005333</name>
</gene>
<dbReference type="InterPro" id="IPR047843">
    <property type="entry name" value="WLS-like_TM"/>
</dbReference>
<name>A0A8J5XJF8_DIALT</name>
<dbReference type="GO" id="GO:0015643">
    <property type="term" value="F:toxic substance binding"/>
    <property type="evidence" value="ECO:0007669"/>
    <property type="project" value="InterPro"/>
</dbReference>
<evidence type="ECO:0000256" key="2">
    <source>
        <dbReference type="ARBA" id="ARBA00022692"/>
    </source>
</evidence>
<dbReference type="PANTHER" id="PTHR31918:SF1">
    <property type="entry name" value="TRANSMEMBRANE PROTEIN 181"/>
    <property type="match status" value="1"/>
</dbReference>
<feature type="transmembrane region" description="Helical" evidence="6">
    <location>
        <begin position="180"/>
        <end position="201"/>
    </location>
</feature>
<feature type="compositionally biased region" description="Basic and acidic residues" evidence="5">
    <location>
        <begin position="436"/>
        <end position="451"/>
    </location>
</feature>
<keyword evidence="3 6" id="KW-1133">Transmembrane helix</keyword>
<feature type="domain" description="Wntless-like transmembrane" evidence="7">
    <location>
        <begin position="172"/>
        <end position="415"/>
    </location>
</feature>
<dbReference type="EMBL" id="JAGTXO010000009">
    <property type="protein sequence ID" value="KAG8465763.1"/>
    <property type="molecule type" value="Genomic_DNA"/>
</dbReference>